<sequence>MVKGYDEERERTYHCPDWAYYDNVEPVWKFDAFKYVYISPYEQTLIFDKVTNPKYCHEGYGLLPALEYVQCYRCGKLIVAQLYAEVCIWYCGTECFVD</sequence>
<organism evidence="1">
    <name type="scientific">marine sediment metagenome</name>
    <dbReference type="NCBI Taxonomy" id="412755"/>
    <lineage>
        <taxon>unclassified sequences</taxon>
        <taxon>metagenomes</taxon>
        <taxon>ecological metagenomes</taxon>
    </lineage>
</organism>
<reference evidence="1" key="1">
    <citation type="journal article" date="2015" name="Nature">
        <title>Complex archaea that bridge the gap between prokaryotes and eukaryotes.</title>
        <authorList>
            <person name="Spang A."/>
            <person name="Saw J.H."/>
            <person name="Jorgensen S.L."/>
            <person name="Zaremba-Niedzwiedzka K."/>
            <person name="Martijn J."/>
            <person name="Lind A.E."/>
            <person name="van Eijk R."/>
            <person name="Schleper C."/>
            <person name="Guy L."/>
            <person name="Ettema T.J."/>
        </authorList>
    </citation>
    <scope>NUCLEOTIDE SEQUENCE</scope>
</reference>
<accession>A0A0F9QA89</accession>
<evidence type="ECO:0000313" key="1">
    <source>
        <dbReference type="EMBL" id="KKN40870.1"/>
    </source>
</evidence>
<gene>
    <name evidence="1" type="ORF">LCGC14_0728920</name>
</gene>
<dbReference type="EMBL" id="LAZR01001681">
    <property type="protein sequence ID" value="KKN40870.1"/>
    <property type="molecule type" value="Genomic_DNA"/>
</dbReference>
<comment type="caution">
    <text evidence="1">The sequence shown here is derived from an EMBL/GenBank/DDBJ whole genome shotgun (WGS) entry which is preliminary data.</text>
</comment>
<proteinExistence type="predicted"/>
<protein>
    <submittedName>
        <fullName evidence="1">Uncharacterized protein</fullName>
    </submittedName>
</protein>
<dbReference type="AlphaFoldDB" id="A0A0F9QA89"/>
<name>A0A0F9QA89_9ZZZZ</name>